<feature type="transmembrane region" description="Helical" evidence="13">
    <location>
        <begin position="255"/>
        <end position="277"/>
    </location>
</feature>
<dbReference type="OrthoDB" id="5846619at2759"/>
<accession>A0A0L0BP53</accession>
<keyword evidence="5" id="KW-0552">Olfaction</keyword>
<dbReference type="PANTHER" id="PTHR21137:SF37">
    <property type="entry name" value="ODORANT RECEPTOR 46A, ISOFORM B-RELATED"/>
    <property type="match status" value="1"/>
</dbReference>
<evidence type="ECO:0000313" key="15">
    <source>
        <dbReference type="Proteomes" id="UP000037069"/>
    </source>
</evidence>
<keyword evidence="7 13" id="KW-0472">Membrane</keyword>
<evidence type="ECO:0000256" key="4">
    <source>
        <dbReference type="ARBA" id="ARBA00022692"/>
    </source>
</evidence>
<feature type="transmembrane region" description="Helical" evidence="13">
    <location>
        <begin position="175"/>
        <end position="195"/>
    </location>
</feature>
<dbReference type="PANTHER" id="PTHR21137">
    <property type="entry name" value="ODORANT RECEPTOR"/>
    <property type="match status" value="1"/>
</dbReference>
<feature type="transmembrane region" description="Helical" evidence="13">
    <location>
        <begin position="134"/>
        <end position="155"/>
    </location>
</feature>
<evidence type="ECO:0000256" key="3">
    <source>
        <dbReference type="ARBA" id="ARBA00022606"/>
    </source>
</evidence>
<keyword evidence="6 13" id="KW-1133">Transmembrane helix</keyword>
<gene>
    <name evidence="14" type="ORF">FF38_03185</name>
</gene>
<feature type="transmembrane region" description="Helical" evidence="13">
    <location>
        <begin position="289"/>
        <end position="310"/>
    </location>
</feature>
<keyword evidence="3" id="KW-0716">Sensory transduction</keyword>
<dbReference type="OMA" id="FIKCQLD"/>
<protein>
    <submittedName>
        <fullName evidence="14">Odorant receptor 46a, isoform A</fullName>
    </submittedName>
</protein>
<keyword evidence="2" id="KW-1003">Cell membrane</keyword>
<evidence type="ECO:0000256" key="13">
    <source>
        <dbReference type="SAM" id="Phobius"/>
    </source>
</evidence>
<name>A0A0L0BP53_LUCCU</name>
<feature type="transmembrane region" description="Helical" evidence="13">
    <location>
        <begin position="516"/>
        <end position="534"/>
    </location>
</feature>
<feature type="transmembrane region" description="Helical" evidence="13">
    <location>
        <begin position="421"/>
        <end position="443"/>
    </location>
</feature>
<comment type="function">
    <text evidence="10">Odorant receptor which mediates acceptance or avoidance behavior, depending on its substrates. The odorant receptor repertoire encodes a large collection of odor stimuli that vary widely in identity, intensity, and duration. May form a complex with Orco to form odorant-sensing units, providing sensitive and prolonged odorant signaling and calcium permeability.</text>
</comment>
<dbReference type="GO" id="GO:0005549">
    <property type="term" value="F:odorant binding"/>
    <property type="evidence" value="ECO:0007669"/>
    <property type="project" value="InterPro"/>
</dbReference>
<feature type="transmembrane region" description="Helical" evidence="13">
    <location>
        <begin position="639"/>
        <end position="662"/>
    </location>
</feature>
<evidence type="ECO:0000256" key="6">
    <source>
        <dbReference type="ARBA" id="ARBA00022989"/>
    </source>
</evidence>
<evidence type="ECO:0000256" key="7">
    <source>
        <dbReference type="ARBA" id="ARBA00023136"/>
    </source>
</evidence>
<proteinExistence type="inferred from homology"/>
<feature type="transmembrane region" description="Helical" evidence="13">
    <location>
        <begin position="554"/>
        <end position="576"/>
    </location>
</feature>
<dbReference type="GO" id="GO:0004984">
    <property type="term" value="F:olfactory receptor activity"/>
    <property type="evidence" value="ECO:0007669"/>
    <property type="project" value="InterPro"/>
</dbReference>
<dbReference type="EMBL" id="JRES01001578">
    <property type="protein sequence ID" value="KNC21860.1"/>
    <property type="molecule type" value="Genomic_DNA"/>
</dbReference>
<keyword evidence="15" id="KW-1185">Reference proteome</keyword>
<feature type="transmembrane region" description="Helical" evidence="13">
    <location>
        <begin position="41"/>
        <end position="59"/>
    </location>
</feature>
<dbReference type="GO" id="GO:0005886">
    <property type="term" value="C:plasma membrane"/>
    <property type="evidence" value="ECO:0007669"/>
    <property type="project" value="UniProtKB-SubCell"/>
</dbReference>
<comment type="caution">
    <text evidence="14">The sequence shown here is derived from an EMBL/GenBank/DDBJ whole genome shotgun (WGS) entry which is preliminary data.</text>
</comment>
<sequence>MNEYRDIIENIYNKQRALLQCFGLWDLRPDTLRSLKMIYKIYGYILTFGMLLFDWAMFMQVVTNLDNIDEAIKVFFVFGTALAVYGKYDRIKTKNQLFEQLFQLLIDVHFQPANNYERKIVLKSIKLSTKLSKFYACLSVTALSGLIMTQYLSAIKELPVNIYIPFEVDTNWKYNSLYVFECIFLSLLCLVNVAFDSLSTSLFIHIKCQLDMLGHRLENIGCNSKLSQQFIMQQLKDCARYYNRLIMLTNNIEDLVSIPISLQIGCSVLVLIANFYAMSMLSDPEELPIFLKIALYQCCMLTQIFMMCYFSNEVSLKSSELSFNLYMSDWYNWNKINRKMVLLLMIRFEEPIRIKSINRSYSFNLAAFTSIVNSSYSYYALLKRVNALKTFYIYQSWIFRLLALWKLSDNVTPRFRLLHNLYFYYILFFWVLSFDASCFIQFITNITDLNEVIKVFFIFATSLAVLSKFSTIKWKNHLYYELVETIHRPMFRPRNKREVKMFKESQQLSRAVRNSYCSISLCALQVVLVTQYFVDNTELPLSLYNPINVDTKLRYLMMYLYQYIAVSICCYMNIAFDSLSASFLIHIKGQLDILCDRLENLGSEDEHKIVDDNNITMKLKDCIKYYEEIVRITGIVENLISLPISIQIACSVLVLVANFYAMSFLSDPGDYANFIKFLIYQLCMLSQIYILCYFSSEVTFKSQEISYFLYCSKWVEWNKLNRKLTLLMMTRFDLPIVIRSVNPTYTFNLAAFTSIVNSSYSYFALLKRINS</sequence>
<evidence type="ECO:0000256" key="11">
    <source>
        <dbReference type="ARBA" id="ARBA00037946"/>
    </source>
</evidence>
<keyword evidence="8 14" id="KW-0675">Receptor</keyword>
<evidence type="ECO:0000256" key="10">
    <source>
        <dbReference type="ARBA" id="ARBA00037764"/>
    </source>
</evidence>
<dbReference type="InterPro" id="IPR004117">
    <property type="entry name" value="7tm6_olfct_rcpt"/>
</dbReference>
<evidence type="ECO:0000256" key="1">
    <source>
        <dbReference type="ARBA" id="ARBA00004651"/>
    </source>
</evidence>
<feature type="transmembrane region" description="Helical" evidence="13">
    <location>
        <begin position="449"/>
        <end position="466"/>
    </location>
</feature>
<evidence type="ECO:0000256" key="9">
    <source>
        <dbReference type="ARBA" id="ARBA00023224"/>
    </source>
</evidence>
<feature type="transmembrane region" description="Helical" evidence="13">
    <location>
        <begin position="71"/>
        <end position="88"/>
    </location>
</feature>
<evidence type="ECO:0000256" key="12">
    <source>
        <dbReference type="ARBA" id="ARBA00038679"/>
    </source>
</evidence>
<comment type="subcellular location">
    <subcellularLocation>
        <location evidence="1">Cell membrane</location>
        <topology evidence="1">Multi-pass membrane protein</topology>
    </subcellularLocation>
</comment>
<dbReference type="Proteomes" id="UP000037069">
    <property type="component" value="Unassembled WGS sequence"/>
</dbReference>
<dbReference type="AlphaFoldDB" id="A0A0L0BP53"/>
<comment type="similarity">
    <text evidence="11">Belongs to the insect chemoreceptor superfamily. Heteromeric odorant receptor channel (TC 1.A.69) family. Or2a subfamily.</text>
</comment>
<comment type="subunit">
    <text evidence="12">Interacts with Orco. Complexes exist early in the endomembrane system in olfactory sensory neurons (OSNs), coupling these complexes to the conserved ciliary trafficking pathway.</text>
</comment>
<dbReference type="Pfam" id="PF02949">
    <property type="entry name" value="7tm_6"/>
    <property type="match status" value="2"/>
</dbReference>
<evidence type="ECO:0000256" key="8">
    <source>
        <dbReference type="ARBA" id="ARBA00023170"/>
    </source>
</evidence>
<keyword evidence="4 13" id="KW-0812">Transmembrane</keyword>
<organism evidence="14 15">
    <name type="scientific">Lucilia cuprina</name>
    <name type="common">Green bottle fly</name>
    <name type="synonym">Australian sheep blowfly</name>
    <dbReference type="NCBI Taxonomy" id="7375"/>
    <lineage>
        <taxon>Eukaryota</taxon>
        <taxon>Metazoa</taxon>
        <taxon>Ecdysozoa</taxon>
        <taxon>Arthropoda</taxon>
        <taxon>Hexapoda</taxon>
        <taxon>Insecta</taxon>
        <taxon>Pterygota</taxon>
        <taxon>Neoptera</taxon>
        <taxon>Endopterygota</taxon>
        <taxon>Diptera</taxon>
        <taxon>Brachycera</taxon>
        <taxon>Muscomorpha</taxon>
        <taxon>Oestroidea</taxon>
        <taxon>Calliphoridae</taxon>
        <taxon>Luciliinae</taxon>
        <taxon>Lucilia</taxon>
    </lineage>
</organism>
<feature type="transmembrane region" description="Helical" evidence="13">
    <location>
        <begin position="674"/>
        <end position="694"/>
    </location>
</feature>
<keyword evidence="9" id="KW-0807">Transducer</keyword>
<reference evidence="14 15" key="1">
    <citation type="journal article" date="2015" name="Nat. Commun.">
        <title>Lucilia cuprina genome unlocks parasitic fly biology to underpin future interventions.</title>
        <authorList>
            <person name="Anstead C.A."/>
            <person name="Korhonen P.K."/>
            <person name="Young N.D."/>
            <person name="Hall R.S."/>
            <person name="Jex A.R."/>
            <person name="Murali S.C."/>
            <person name="Hughes D.S."/>
            <person name="Lee S.F."/>
            <person name="Perry T."/>
            <person name="Stroehlein A.J."/>
            <person name="Ansell B.R."/>
            <person name="Breugelmans B."/>
            <person name="Hofmann A."/>
            <person name="Qu J."/>
            <person name="Dugan S."/>
            <person name="Lee S.L."/>
            <person name="Chao H."/>
            <person name="Dinh H."/>
            <person name="Han Y."/>
            <person name="Doddapaneni H.V."/>
            <person name="Worley K.C."/>
            <person name="Muzny D.M."/>
            <person name="Ioannidis P."/>
            <person name="Waterhouse R.M."/>
            <person name="Zdobnov E.M."/>
            <person name="James P.J."/>
            <person name="Bagnall N.H."/>
            <person name="Kotze A.C."/>
            <person name="Gibbs R.A."/>
            <person name="Richards S."/>
            <person name="Batterham P."/>
            <person name="Gasser R.B."/>
        </authorList>
    </citation>
    <scope>NUCLEOTIDE SEQUENCE [LARGE SCALE GENOMIC DNA]</scope>
    <source>
        <strain evidence="14 15">LS</strain>
        <tissue evidence="14">Full body</tissue>
    </source>
</reference>
<evidence type="ECO:0000313" key="14">
    <source>
        <dbReference type="EMBL" id="KNC21860.1"/>
    </source>
</evidence>
<evidence type="ECO:0000256" key="5">
    <source>
        <dbReference type="ARBA" id="ARBA00022725"/>
    </source>
</evidence>
<dbReference type="GO" id="GO:0007165">
    <property type="term" value="P:signal transduction"/>
    <property type="evidence" value="ECO:0007669"/>
    <property type="project" value="UniProtKB-KW"/>
</dbReference>
<evidence type="ECO:0000256" key="2">
    <source>
        <dbReference type="ARBA" id="ARBA00022475"/>
    </source>
</evidence>